<dbReference type="GO" id="GO:0016491">
    <property type="term" value="F:oxidoreductase activity"/>
    <property type="evidence" value="ECO:0007669"/>
    <property type="project" value="UniProtKB-KW"/>
</dbReference>
<evidence type="ECO:0008006" key="3">
    <source>
        <dbReference type="Google" id="ProtNLM"/>
    </source>
</evidence>
<dbReference type="InterPro" id="IPR020904">
    <property type="entry name" value="Sc_DH/Rdtase_CS"/>
</dbReference>
<protein>
    <recommendedName>
        <fullName evidence="3">Hydroxysteroid 11-beta-dehydrogenase 1-like protein</fullName>
    </recommendedName>
</protein>
<organism evidence="2">
    <name type="scientific">Octopus bimaculoides</name>
    <name type="common">California two-spotted octopus</name>
    <dbReference type="NCBI Taxonomy" id="37653"/>
    <lineage>
        <taxon>Eukaryota</taxon>
        <taxon>Metazoa</taxon>
        <taxon>Spiralia</taxon>
        <taxon>Lophotrochozoa</taxon>
        <taxon>Mollusca</taxon>
        <taxon>Cephalopoda</taxon>
        <taxon>Coleoidea</taxon>
        <taxon>Octopodiformes</taxon>
        <taxon>Octopoda</taxon>
        <taxon>Incirrata</taxon>
        <taxon>Octopodidae</taxon>
        <taxon>Octopus</taxon>
    </lineage>
</organism>
<dbReference type="Pfam" id="PF00106">
    <property type="entry name" value="adh_short"/>
    <property type="match status" value="1"/>
</dbReference>
<dbReference type="PANTHER" id="PTHR44279:SF2">
    <property type="entry name" value="HYDROXYSTEROID (11-BETA) DEHYDROGENASE 1-LIKE B-RELATED"/>
    <property type="match status" value="1"/>
</dbReference>
<gene>
    <name evidence="2" type="ORF">OCBIM_22027022mg</name>
</gene>
<dbReference type="InterPro" id="IPR051253">
    <property type="entry name" value="11-beta-HSD"/>
</dbReference>
<dbReference type="PRINTS" id="PR00081">
    <property type="entry name" value="GDHRDH"/>
</dbReference>
<reference evidence="2" key="1">
    <citation type="submission" date="2015-07" db="EMBL/GenBank/DDBJ databases">
        <title>MeaNS - Measles Nucleotide Surveillance Program.</title>
        <authorList>
            <person name="Tran T."/>
            <person name="Druce J."/>
        </authorList>
    </citation>
    <scope>NUCLEOTIDE SEQUENCE</scope>
    <source>
        <strain evidence="2">UCB-OBI-ISO-001</strain>
        <tissue evidence="2">Gonad</tissue>
    </source>
</reference>
<proteinExistence type="predicted"/>
<dbReference type="OrthoDB" id="1933717at2759"/>
<accession>A0A0L8GW69</accession>
<keyword evidence="1" id="KW-0560">Oxidoreductase</keyword>
<dbReference type="KEGG" id="obi:106874424"/>
<sequence length="292" mass="32258">MWLKLVAVGVVAYVIYQMNDMFDLNDLKGKRVVLTGASTGIGEQMAYHYANNKANLLITARRTNVLQKVIDRCKSLGDPNGNYNYITADMGNLSATENVIKEAEEKMGGIDFLVLNHIKEISLGEWSGSTDNLTLLSNLFDINFKAYVHLASYALPLLEKSGGSIIVVSSIAGKLAQPYLSVYSATKFALDGFFSGLRMELELKKCNVSVTLCVIGLIGTENAVSKLKEFGKGTLLDLVKPARPEDAAMAIIKGGALREREIYFPYFSAKLYTVFRDLFRGLLEGSIKFMYR</sequence>
<dbReference type="InterPro" id="IPR036291">
    <property type="entry name" value="NAD(P)-bd_dom_sf"/>
</dbReference>
<dbReference type="STRING" id="37653.A0A0L8GW69"/>
<dbReference type="Gene3D" id="3.40.50.720">
    <property type="entry name" value="NAD(P)-binding Rossmann-like Domain"/>
    <property type="match status" value="1"/>
</dbReference>
<dbReference type="OMA" id="AYHYAGF"/>
<evidence type="ECO:0000313" key="2">
    <source>
        <dbReference type="EMBL" id="KOF81079.1"/>
    </source>
</evidence>
<dbReference type="SUPFAM" id="SSF51735">
    <property type="entry name" value="NAD(P)-binding Rossmann-fold domains"/>
    <property type="match status" value="1"/>
</dbReference>
<dbReference type="PANTHER" id="PTHR44279">
    <property type="entry name" value="HYDROXYSTEROID (11-BETA) DEHYDROGENASE 1-LIKE B-RELATED"/>
    <property type="match status" value="1"/>
</dbReference>
<evidence type="ECO:0000256" key="1">
    <source>
        <dbReference type="ARBA" id="ARBA00023002"/>
    </source>
</evidence>
<dbReference type="EMBL" id="KQ420163">
    <property type="protein sequence ID" value="KOF81079.1"/>
    <property type="molecule type" value="Genomic_DNA"/>
</dbReference>
<dbReference type="AlphaFoldDB" id="A0A0L8GW69"/>
<dbReference type="PROSITE" id="PS00061">
    <property type="entry name" value="ADH_SHORT"/>
    <property type="match status" value="1"/>
</dbReference>
<name>A0A0L8GW69_OCTBM</name>
<dbReference type="InterPro" id="IPR002347">
    <property type="entry name" value="SDR_fam"/>
</dbReference>